<name>A0A387G521_9HYPH</name>
<reference evidence="1 2" key="1">
    <citation type="submission" date="2018-10" db="EMBL/GenBank/DDBJ databases">
        <title>Rhizobium etli, R. leguminosarum and a new Rhizobium genospecies from Phaseolus dumosus.</title>
        <authorList>
            <person name="Ramirez-Puebla S.T."/>
            <person name="Rogel-Hernandez M.A."/>
            <person name="Guerrero G."/>
            <person name="Ormeno-Orrillo E."/>
            <person name="Martinez-Romero J.C."/>
            <person name="Negrete-Yankelevich S."/>
            <person name="Martinez-Romero E."/>
        </authorList>
    </citation>
    <scope>NUCLEOTIDE SEQUENCE [LARGE SCALE GENOMIC DNA]</scope>
    <source>
        <strain evidence="1 2">CCGE525</strain>
        <plasmid evidence="2">prccge525a</plasmid>
    </source>
</reference>
<dbReference type="EMBL" id="CP032697">
    <property type="protein sequence ID" value="AYG64445.1"/>
    <property type="molecule type" value="Genomic_DNA"/>
</dbReference>
<sequence length="1025" mass="111480">MLDFPELVEAASCAFVGREPVFARLDAFRAASVCGYFEVVADAGLGKTALAAEIARRNDALCFFANASRGLTAAEQFLTHLCATIIIRYGLKYDRLPSKAGEDATYLGRLLKEVAAKSAPVWIVVDGLDEAERPPTNANPLLLPTHLPHGVYVVVTHRPTGGHLLTQPNTPKASYEILWDAPDQKMAIETYLEQRVARDEQIKATLADLRPPLGADAFVERLKSASKGNFMYLSYVLADMISPREAGQPSLDLDKLPQGLQGYYEQFWSKMKEAQAEGWADWDTLYRPVIERLAVAAEAVTADWLGAQTGRDPQAITERALSRWTRLLGSERVGGVETWRVVHRSFADFLADKVNLRSANRAVGEHYTDRLSNKWTEWDNYGLRHAPQHLAAAAADPLARHVLTEKLVSLVLDAQYERQHLKRLRDPNAFERVLELALRTAAHDDGLSPILLAEVALRVVAFGKEQRRAQPVFDLAVQGDVDGAERRLDLFALEMDAAWYQALLLTIAWLGASKNIEGARGLRDRTRKAIAIAPPSPVLQCLSQWVDAAIDKTPVPVTSLPPPPPLEEARSIVARLTDSAVDRSLLAGADIELFASREMMAGSKGYLAELDGPDLVALTAADPGLGEPLLQQYVALHAAYGYREYRQGSLWALLDAVLQHPRVEWVRSWVPALGAAALAPNRGEFRESLGITTLALRRLAGEAGAVEQLDQALSQAVDAVGTTDVIAAGAGRRGQGDTWGTHRRRLSAFAEAFSRLPGGRATSATLITRALGLRYGFAGFNAPACTALAEAIEISSPDFGWIAQALAAARSSAHNIQDSTFCARTTARVNAMASRWWGAPAVGAFDVVDLAERLAVDPSAPDFAAQHKVGETYADRDPQFTIPLSDKLLNATSLTQLAEVYQRPLEDFRRLNIDQGWDAEQPLPQGTLVNIPDPGFPPLIAARFVARALADPSLSPEEQQATIRILVPIAAAEATVLDTVLSRFFLAAGAQDQDVLAALTELAKGSQATSAPDLELQVRLTAFIP</sequence>
<dbReference type="RefSeq" id="WP_120709336.1">
    <property type="nucleotide sequence ID" value="NZ_CP032697.1"/>
</dbReference>
<dbReference type="KEGG" id="rjg:CCGE525_37595"/>
<dbReference type="AlphaFoldDB" id="A0A387G521"/>
<dbReference type="InterPro" id="IPR027417">
    <property type="entry name" value="P-loop_NTPase"/>
</dbReference>
<gene>
    <name evidence="1" type="ORF">CCGE525_37595</name>
</gene>
<evidence type="ECO:0000313" key="1">
    <source>
        <dbReference type="EMBL" id="AYG64445.1"/>
    </source>
</evidence>
<organism evidence="1 2">
    <name type="scientific">Rhizobium jaguaris</name>
    <dbReference type="NCBI Taxonomy" id="1312183"/>
    <lineage>
        <taxon>Bacteria</taxon>
        <taxon>Pseudomonadati</taxon>
        <taxon>Pseudomonadota</taxon>
        <taxon>Alphaproteobacteria</taxon>
        <taxon>Hyphomicrobiales</taxon>
        <taxon>Rhizobiaceae</taxon>
        <taxon>Rhizobium/Agrobacterium group</taxon>
        <taxon>Rhizobium</taxon>
    </lineage>
</organism>
<keyword evidence="1" id="KW-0614">Plasmid</keyword>
<dbReference type="OrthoDB" id="574237at2"/>
<proteinExistence type="predicted"/>
<evidence type="ECO:0000313" key="2">
    <source>
        <dbReference type="Proteomes" id="UP000282195"/>
    </source>
</evidence>
<dbReference type="Proteomes" id="UP000282195">
    <property type="component" value="Plasmid pRCCGE525a"/>
</dbReference>
<dbReference type="SUPFAM" id="SSF52540">
    <property type="entry name" value="P-loop containing nucleoside triphosphate hydrolases"/>
    <property type="match status" value="1"/>
</dbReference>
<dbReference type="PANTHER" id="PTHR10039:SF14">
    <property type="entry name" value="NACHT DOMAIN-CONTAINING PROTEIN"/>
    <property type="match status" value="1"/>
</dbReference>
<keyword evidence="2" id="KW-1185">Reference proteome</keyword>
<dbReference type="PANTHER" id="PTHR10039">
    <property type="entry name" value="AMELOGENIN"/>
    <property type="match status" value="1"/>
</dbReference>
<protein>
    <submittedName>
        <fullName evidence="1">Uncharacterized protein</fullName>
    </submittedName>
</protein>
<geneLocation type="plasmid" evidence="2">
    <name>prccge525a</name>
</geneLocation>
<dbReference type="Gene3D" id="3.40.50.300">
    <property type="entry name" value="P-loop containing nucleotide triphosphate hydrolases"/>
    <property type="match status" value="1"/>
</dbReference>
<accession>A0A387G521</accession>